<keyword evidence="3" id="KW-1185">Reference proteome</keyword>
<dbReference type="RefSeq" id="XP_015523178.1">
    <property type="nucleotide sequence ID" value="XM_015667692.1"/>
</dbReference>
<dbReference type="InterPro" id="IPR016186">
    <property type="entry name" value="C-type_lectin-like/link_sf"/>
</dbReference>
<proteinExistence type="predicted"/>
<organism evidence="3 4">
    <name type="scientific">Neodiprion lecontei</name>
    <name type="common">Redheaded pine sawfly</name>
    <dbReference type="NCBI Taxonomy" id="441921"/>
    <lineage>
        <taxon>Eukaryota</taxon>
        <taxon>Metazoa</taxon>
        <taxon>Ecdysozoa</taxon>
        <taxon>Arthropoda</taxon>
        <taxon>Hexapoda</taxon>
        <taxon>Insecta</taxon>
        <taxon>Pterygota</taxon>
        <taxon>Neoptera</taxon>
        <taxon>Endopterygota</taxon>
        <taxon>Hymenoptera</taxon>
        <taxon>Tenthredinoidea</taxon>
        <taxon>Diprionidae</taxon>
        <taxon>Diprioninae</taxon>
        <taxon>Neodiprion</taxon>
    </lineage>
</organism>
<dbReference type="PANTHER" id="PTHR22803">
    <property type="entry name" value="MANNOSE, PHOSPHOLIPASE, LECTIN RECEPTOR RELATED"/>
    <property type="match status" value="1"/>
</dbReference>
<feature type="chain" id="PRO_5027091337" evidence="1">
    <location>
        <begin position="22"/>
        <end position="210"/>
    </location>
</feature>
<dbReference type="FunCoup" id="A0A6J0C995">
    <property type="interactions" value="17"/>
</dbReference>
<evidence type="ECO:0000256" key="1">
    <source>
        <dbReference type="SAM" id="SignalP"/>
    </source>
</evidence>
<evidence type="ECO:0000259" key="2">
    <source>
        <dbReference type="PROSITE" id="PS50041"/>
    </source>
</evidence>
<dbReference type="SMART" id="SM00034">
    <property type="entry name" value="CLECT"/>
    <property type="match status" value="1"/>
</dbReference>
<sequence>MRKLIGILPVLVILVLVKVDSRNHHHHRIMGPKSTDYSNCPAIDELHNLEPPEIADDEPPVPKPAFCTVIPEDYCKYTTSPHAYKLHLDERLSWTEANERCKEENGKLVVIENGAQYDIVRFMGRYYLGRGIIHFHIGFKRESAEYPWVTINGHRLPFVKWAAGEPNNYGVGEHCGAYMAVYNKTNGFNDVACRQRFYFMCEIKVEPKCE</sequence>
<name>A0A6J0C995_NEOLC</name>
<dbReference type="InterPro" id="IPR016187">
    <property type="entry name" value="CTDL_fold"/>
</dbReference>
<dbReference type="KEGG" id="nlo:107226777"/>
<protein>
    <submittedName>
        <fullName evidence="4 5">Hemolymph lipopolysaccharide-binding protein</fullName>
    </submittedName>
</protein>
<accession>A0A6J0C995</accession>
<dbReference type="InterPro" id="IPR050111">
    <property type="entry name" value="C-type_lectin/snaclec_domain"/>
</dbReference>
<dbReference type="Gene3D" id="3.10.100.10">
    <property type="entry name" value="Mannose-Binding Protein A, subunit A"/>
    <property type="match status" value="1"/>
</dbReference>
<feature type="domain" description="C-type lectin" evidence="2">
    <location>
        <begin position="79"/>
        <end position="202"/>
    </location>
</feature>
<evidence type="ECO:0000313" key="4">
    <source>
        <dbReference type="RefSeq" id="XP_015523178.1"/>
    </source>
</evidence>
<evidence type="ECO:0000313" key="5">
    <source>
        <dbReference type="RefSeq" id="XP_046602528.1"/>
    </source>
</evidence>
<feature type="signal peptide" evidence="1">
    <location>
        <begin position="1"/>
        <end position="21"/>
    </location>
</feature>
<gene>
    <name evidence="4 5" type="primary">LOC107226777</name>
</gene>
<dbReference type="SUPFAM" id="SSF56436">
    <property type="entry name" value="C-type lectin-like"/>
    <property type="match status" value="1"/>
</dbReference>
<dbReference type="CDD" id="cd00037">
    <property type="entry name" value="CLECT"/>
    <property type="match status" value="1"/>
</dbReference>
<keyword evidence="1" id="KW-0732">Signal</keyword>
<dbReference type="AlphaFoldDB" id="A0A6J0C995"/>
<dbReference type="InterPro" id="IPR001304">
    <property type="entry name" value="C-type_lectin-like"/>
</dbReference>
<evidence type="ECO:0000313" key="3">
    <source>
        <dbReference type="Proteomes" id="UP000829291"/>
    </source>
</evidence>
<dbReference type="InParanoid" id="A0A6J0C995"/>
<dbReference type="OrthoDB" id="7357196at2759"/>
<dbReference type="Pfam" id="PF00059">
    <property type="entry name" value="Lectin_C"/>
    <property type="match status" value="1"/>
</dbReference>
<reference evidence="4" key="1">
    <citation type="submission" date="2025-04" db="UniProtKB">
        <authorList>
            <consortium name="RefSeq"/>
        </authorList>
    </citation>
    <scope>IDENTIFICATION</scope>
    <source>
        <tissue evidence="5">Thorax and Abdomen</tissue>
        <tissue evidence="4">Whole body</tissue>
    </source>
</reference>
<dbReference type="RefSeq" id="XP_046602528.1">
    <property type="nucleotide sequence ID" value="XM_046746572.1"/>
</dbReference>
<dbReference type="Proteomes" id="UP000829291">
    <property type="component" value="Chromosome 1"/>
</dbReference>
<dbReference type="GeneID" id="107226777"/>
<dbReference type="PROSITE" id="PS50041">
    <property type="entry name" value="C_TYPE_LECTIN_2"/>
    <property type="match status" value="1"/>
</dbReference>